<evidence type="ECO:0000259" key="1">
    <source>
        <dbReference type="Pfam" id="PF11706"/>
    </source>
</evidence>
<reference evidence="2" key="1">
    <citation type="submission" date="2022-12" db="EMBL/GenBank/DDBJ databases">
        <title>Draft genome sequence of the thermophilic strain Brevibacillus thermoruber HT42, isolated from Los Humeros, Puebla, Mexico, with biotechnological potential.</title>
        <authorList>
            <person name="Lara Sanchez J."/>
            <person name="Solis Palacios R."/>
            <person name="Bustos Baena A.S."/>
            <person name="Ruz Baez A.E."/>
            <person name="Espinosa Luna G."/>
            <person name="Oliart Ros R.M."/>
        </authorList>
    </citation>
    <scope>NUCLEOTIDE SEQUENCE</scope>
    <source>
        <strain evidence="2">HT42</strain>
    </source>
</reference>
<protein>
    <submittedName>
        <fullName evidence="2">CGNR zinc finger domain-containing protein</fullName>
    </submittedName>
</protein>
<gene>
    <name evidence="2" type="ORF">O3V59_18690</name>
</gene>
<organism evidence="2 3">
    <name type="scientific">Brevibacillus thermoruber</name>
    <dbReference type="NCBI Taxonomy" id="33942"/>
    <lineage>
        <taxon>Bacteria</taxon>
        <taxon>Bacillati</taxon>
        <taxon>Bacillota</taxon>
        <taxon>Bacilli</taxon>
        <taxon>Bacillales</taxon>
        <taxon>Paenibacillaceae</taxon>
        <taxon>Brevibacillus</taxon>
    </lineage>
</organism>
<sequence length="20" mass="2420">MHSRNRARRWCGDKICGNQM</sequence>
<dbReference type="RefSeq" id="WP_143862485.1">
    <property type="nucleotide sequence ID" value="NZ_JAPYYP010000030.1"/>
</dbReference>
<dbReference type="Proteomes" id="UP001151071">
    <property type="component" value="Unassembled WGS sequence"/>
</dbReference>
<dbReference type="SUPFAM" id="SSF160904">
    <property type="entry name" value="Jann2411-like"/>
    <property type="match status" value="1"/>
</dbReference>
<feature type="domain" description="Zinc finger CGNR" evidence="1">
    <location>
        <begin position="2"/>
        <end position="19"/>
    </location>
</feature>
<proteinExistence type="predicted"/>
<dbReference type="Pfam" id="PF11706">
    <property type="entry name" value="zf-CGNR"/>
    <property type="match status" value="1"/>
</dbReference>
<dbReference type="InterPro" id="IPR021005">
    <property type="entry name" value="Znf_CGNR"/>
</dbReference>
<dbReference type="AlphaFoldDB" id="A0A9X3TST6"/>
<dbReference type="InterPro" id="IPR023286">
    <property type="entry name" value="ABATE_dom_sf"/>
</dbReference>
<comment type="caution">
    <text evidence="2">The sequence shown here is derived from an EMBL/GenBank/DDBJ whole genome shotgun (WGS) entry which is preliminary data.</text>
</comment>
<keyword evidence="3" id="KW-1185">Reference proteome</keyword>
<evidence type="ECO:0000313" key="3">
    <source>
        <dbReference type="Proteomes" id="UP001151071"/>
    </source>
</evidence>
<dbReference type="EMBL" id="JAPYYP010000030">
    <property type="protein sequence ID" value="MDA5110392.1"/>
    <property type="molecule type" value="Genomic_DNA"/>
</dbReference>
<accession>A0A9X3TST6</accession>
<name>A0A9X3TST6_9BACL</name>
<evidence type="ECO:0000313" key="2">
    <source>
        <dbReference type="EMBL" id="MDA5110392.1"/>
    </source>
</evidence>